<keyword evidence="1" id="KW-0812">Transmembrane</keyword>
<dbReference type="GO" id="GO:0016853">
    <property type="term" value="F:isomerase activity"/>
    <property type="evidence" value="ECO:0007669"/>
    <property type="project" value="UniProtKB-KW"/>
</dbReference>
<dbReference type="AlphaFoldDB" id="A0A3M7PD19"/>
<dbReference type="PANTHER" id="PTHR33444:SF7">
    <property type="entry name" value="TRANSMEMBRANE PROTEIN 272"/>
    <property type="match status" value="1"/>
</dbReference>
<comment type="caution">
    <text evidence="2">The sequence shown here is derived from an EMBL/GenBank/DDBJ whole genome shotgun (WGS) entry which is preliminary data.</text>
</comment>
<reference evidence="2 3" key="1">
    <citation type="journal article" date="2018" name="Sci. Rep.">
        <title>Genomic signatures of local adaptation to the degree of environmental predictability in rotifers.</title>
        <authorList>
            <person name="Franch-Gras L."/>
            <person name="Hahn C."/>
            <person name="Garcia-Roger E.M."/>
            <person name="Carmona M.J."/>
            <person name="Serra M."/>
            <person name="Gomez A."/>
        </authorList>
    </citation>
    <scope>NUCLEOTIDE SEQUENCE [LARGE SCALE GENOMIC DNA]</scope>
    <source>
        <strain evidence="2">HYR1</strain>
    </source>
</reference>
<protein>
    <submittedName>
        <fullName evidence="2">Peptidyl-prolyl cis-trans isomerase CYP63-like isoform X1</fullName>
    </submittedName>
</protein>
<keyword evidence="1" id="KW-1133">Transmembrane helix</keyword>
<dbReference type="Proteomes" id="UP000276133">
    <property type="component" value="Unassembled WGS sequence"/>
</dbReference>
<proteinExistence type="predicted"/>
<evidence type="ECO:0000313" key="2">
    <source>
        <dbReference type="EMBL" id="RMZ96938.1"/>
    </source>
</evidence>
<evidence type="ECO:0000256" key="1">
    <source>
        <dbReference type="SAM" id="Phobius"/>
    </source>
</evidence>
<dbReference type="EMBL" id="REGN01011759">
    <property type="protein sequence ID" value="RMZ96938.1"/>
    <property type="molecule type" value="Genomic_DNA"/>
</dbReference>
<feature type="transmembrane region" description="Helical" evidence="1">
    <location>
        <begin position="114"/>
        <end position="135"/>
    </location>
</feature>
<dbReference type="OrthoDB" id="6157510at2759"/>
<organism evidence="2 3">
    <name type="scientific">Brachionus plicatilis</name>
    <name type="common">Marine rotifer</name>
    <name type="synonym">Brachionus muelleri</name>
    <dbReference type="NCBI Taxonomy" id="10195"/>
    <lineage>
        <taxon>Eukaryota</taxon>
        <taxon>Metazoa</taxon>
        <taxon>Spiralia</taxon>
        <taxon>Gnathifera</taxon>
        <taxon>Rotifera</taxon>
        <taxon>Eurotatoria</taxon>
        <taxon>Monogononta</taxon>
        <taxon>Pseudotrocha</taxon>
        <taxon>Ploima</taxon>
        <taxon>Brachionidae</taxon>
        <taxon>Brachionus</taxon>
    </lineage>
</organism>
<feature type="transmembrane region" description="Helical" evidence="1">
    <location>
        <begin position="55"/>
        <end position="75"/>
    </location>
</feature>
<evidence type="ECO:0000313" key="3">
    <source>
        <dbReference type="Proteomes" id="UP000276133"/>
    </source>
</evidence>
<sequence>MDYVESDVEFIRKKLIRIFNSEFFILLLFVLLSLQISWVYIGIKNLMNCPIQPKIPIYLFVFGAFGLVKIVNVFYELWRRRKIDNFEQSEIMSVSRFDHQVNASRDIDSNDTQLVDRVITGFLVVWFLMGNYWTFSIWKPNFHQPPEIDSHKWCSEKVYMSSFSQIIIIYSFCLFFLLFLFILLILSRLESLREMMKLNHEDVSNSQIQNY</sequence>
<keyword evidence="1" id="KW-0472">Membrane</keyword>
<dbReference type="InterPro" id="IPR040350">
    <property type="entry name" value="TMEM272"/>
</dbReference>
<feature type="transmembrane region" description="Helical" evidence="1">
    <location>
        <begin position="23"/>
        <end position="43"/>
    </location>
</feature>
<name>A0A3M7PD19_BRAPC</name>
<keyword evidence="3" id="KW-1185">Reference proteome</keyword>
<feature type="transmembrane region" description="Helical" evidence="1">
    <location>
        <begin position="167"/>
        <end position="187"/>
    </location>
</feature>
<dbReference type="STRING" id="10195.A0A3M7PD19"/>
<accession>A0A3M7PD19</accession>
<gene>
    <name evidence="2" type="ORF">BpHYR1_009196</name>
</gene>
<keyword evidence="2" id="KW-0413">Isomerase</keyword>
<dbReference type="PANTHER" id="PTHR33444">
    <property type="entry name" value="SI:DKEY-19B23.12-RELATED"/>
    <property type="match status" value="1"/>
</dbReference>